<accession>A0A9P6Y7W6</accession>
<evidence type="ECO:0000313" key="2">
    <source>
        <dbReference type="EMBL" id="KAG1540829.1"/>
    </source>
</evidence>
<organism evidence="2 3">
    <name type="scientific">Rhizopus oryzae</name>
    <name type="common">Mucormycosis agent</name>
    <name type="synonym">Rhizopus arrhizus var. delemar</name>
    <dbReference type="NCBI Taxonomy" id="64495"/>
    <lineage>
        <taxon>Eukaryota</taxon>
        <taxon>Fungi</taxon>
        <taxon>Fungi incertae sedis</taxon>
        <taxon>Mucoromycota</taxon>
        <taxon>Mucoromycotina</taxon>
        <taxon>Mucoromycetes</taxon>
        <taxon>Mucorales</taxon>
        <taxon>Mucorineae</taxon>
        <taxon>Rhizopodaceae</taxon>
        <taxon>Rhizopus</taxon>
    </lineage>
</organism>
<reference evidence="2" key="1">
    <citation type="journal article" date="2020" name="Microb. Genom.">
        <title>Genetic diversity of clinical and environmental Mucorales isolates obtained from an investigation of mucormycosis cases among solid organ transplant recipients.</title>
        <authorList>
            <person name="Nguyen M.H."/>
            <person name="Kaul D."/>
            <person name="Muto C."/>
            <person name="Cheng S.J."/>
            <person name="Richter R.A."/>
            <person name="Bruno V.M."/>
            <person name="Liu G."/>
            <person name="Beyhan S."/>
            <person name="Sundermann A.J."/>
            <person name="Mounaud S."/>
            <person name="Pasculle A.W."/>
            <person name="Nierman W.C."/>
            <person name="Driscoll E."/>
            <person name="Cumbie R."/>
            <person name="Clancy C.J."/>
            <person name="Dupont C.L."/>
        </authorList>
    </citation>
    <scope>NUCLEOTIDE SEQUENCE</scope>
    <source>
        <strain evidence="2">GL16</strain>
    </source>
</reference>
<feature type="region of interest" description="Disordered" evidence="1">
    <location>
        <begin position="33"/>
        <end position="64"/>
    </location>
</feature>
<dbReference type="AlphaFoldDB" id="A0A9P6Y7W6"/>
<gene>
    <name evidence="2" type="ORF">G6F51_008286</name>
</gene>
<protein>
    <submittedName>
        <fullName evidence="2">Uncharacterized protein</fullName>
    </submittedName>
</protein>
<evidence type="ECO:0000256" key="1">
    <source>
        <dbReference type="SAM" id="MobiDB-lite"/>
    </source>
</evidence>
<proteinExistence type="predicted"/>
<name>A0A9P6Y7W6_RHIOR</name>
<feature type="compositionally biased region" description="Acidic residues" evidence="1">
    <location>
        <begin position="35"/>
        <end position="47"/>
    </location>
</feature>
<dbReference type="EMBL" id="JAANIT010001339">
    <property type="protein sequence ID" value="KAG1540829.1"/>
    <property type="molecule type" value="Genomic_DNA"/>
</dbReference>
<dbReference type="Proteomes" id="UP000717996">
    <property type="component" value="Unassembled WGS sequence"/>
</dbReference>
<sequence length="176" mass="20173">MIREAPEDYWGDWSCSDDEFAAENRTTFRSRVKDEEDFENSEDSEDEYYTRWSKDPGTLTPAPDEGRIIVDKQEIEQDQPNSSLHPMDPHTAALSELTHILEKTLPQQSLGNRRPILLHPLPKATLSRLETQYEPTEGLDRPLFMKSLNELIGAAKLLGYEGKDVLSMVQEIIVQK</sequence>
<comment type="caution">
    <text evidence="2">The sequence shown here is derived from an EMBL/GenBank/DDBJ whole genome shotgun (WGS) entry which is preliminary data.</text>
</comment>
<dbReference type="OrthoDB" id="2234439at2759"/>
<evidence type="ECO:0000313" key="3">
    <source>
        <dbReference type="Proteomes" id="UP000717996"/>
    </source>
</evidence>